<dbReference type="InterPro" id="IPR010736">
    <property type="entry name" value="SHIPPO-rpt"/>
</dbReference>
<dbReference type="Pfam" id="PF07004">
    <property type="entry name" value="SHIPPO-rpt"/>
    <property type="match status" value="1"/>
</dbReference>
<proteinExistence type="predicted"/>
<protein>
    <recommendedName>
        <fullName evidence="3">Protein pitchfork</fullName>
    </recommendedName>
</protein>
<comment type="caution">
    <text evidence="1">The sequence shown here is derived from an EMBL/GenBank/DDBJ whole genome shotgun (WGS) entry which is preliminary data.</text>
</comment>
<evidence type="ECO:0000313" key="1">
    <source>
        <dbReference type="EMBL" id="VDH99132.1"/>
    </source>
</evidence>
<sequence>MEVDKKPSKISFMTTLDRELFPIKMPRNRFGNEIAPLRGAPHRGPGCYENEEKTNFIYQVDTKLLSNKGYSMGARTGPRIRRDFVFRTPCPTSYQKNNTDLQTFETDNKPFLVGADRFPIYKRDIVDVLPGAGTYEHEIPKNRKVQWHQSFGGTPILMPSITVQSTINKNTDKLYSTKEEQKYHRKLAYLKLYYE</sequence>
<organism evidence="1 2">
    <name type="scientific">Mytilus galloprovincialis</name>
    <name type="common">Mediterranean mussel</name>
    <dbReference type="NCBI Taxonomy" id="29158"/>
    <lineage>
        <taxon>Eukaryota</taxon>
        <taxon>Metazoa</taxon>
        <taxon>Spiralia</taxon>
        <taxon>Lophotrochozoa</taxon>
        <taxon>Mollusca</taxon>
        <taxon>Bivalvia</taxon>
        <taxon>Autobranchia</taxon>
        <taxon>Pteriomorphia</taxon>
        <taxon>Mytilida</taxon>
        <taxon>Mytiloidea</taxon>
        <taxon>Mytilidae</taxon>
        <taxon>Mytilinae</taxon>
        <taxon>Mytilus</taxon>
    </lineage>
</organism>
<dbReference type="EMBL" id="UYJE01001101">
    <property type="protein sequence ID" value="VDH99132.1"/>
    <property type="molecule type" value="Genomic_DNA"/>
</dbReference>
<evidence type="ECO:0000313" key="2">
    <source>
        <dbReference type="Proteomes" id="UP000596742"/>
    </source>
</evidence>
<keyword evidence="2" id="KW-1185">Reference proteome</keyword>
<gene>
    <name evidence="1" type="ORF">MGAL_10B003005</name>
</gene>
<name>A0A8B6C3X9_MYTGA</name>
<dbReference type="PANTHER" id="PTHR31508:SF2">
    <property type="entry name" value="PROTEIN PITCHFORK"/>
    <property type="match status" value="1"/>
</dbReference>
<dbReference type="GO" id="GO:0031344">
    <property type="term" value="P:regulation of cell projection organization"/>
    <property type="evidence" value="ECO:0007669"/>
    <property type="project" value="TreeGrafter"/>
</dbReference>
<dbReference type="AlphaFoldDB" id="A0A8B6C3X9"/>
<dbReference type="InterPro" id="IPR033602">
    <property type="entry name" value="CIMAP3"/>
</dbReference>
<dbReference type="GO" id="GO:0008092">
    <property type="term" value="F:cytoskeletal protein binding"/>
    <property type="evidence" value="ECO:0007669"/>
    <property type="project" value="TreeGrafter"/>
</dbReference>
<evidence type="ECO:0008006" key="3">
    <source>
        <dbReference type="Google" id="ProtNLM"/>
    </source>
</evidence>
<dbReference type="PANTHER" id="PTHR31508">
    <property type="entry name" value="PROTEIN PITCHFORK"/>
    <property type="match status" value="1"/>
</dbReference>
<dbReference type="Proteomes" id="UP000596742">
    <property type="component" value="Unassembled WGS sequence"/>
</dbReference>
<reference evidence="1" key="1">
    <citation type="submission" date="2018-11" db="EMBL/GenBank/DDBJ databases">
        <authorList>
            <person name="Alioto T."/>
            <person name="Alioto T."/>
        </authorList>
    </citation>
    <scope>NUCLEOTIDE SEQUENCE</scope>
</reference>
<dbReference type="OrthoDB" id="8189408at2759"/>
<accession>A0A8B6C3X9</accession>